<comment type="cofactor">
    <cofactor evidence="2">
        <name>Ca(2+)</name>
        <dbReference type="ChEBI" id="CHEBI:29108"/>
    </cofactor>
</comment>
<evidence type="ECO:0000259" key="12">
    <source>
        <dbReference type="SMART" id="SM00632"/>
    </source>
</evidence>
<evidence type="ECO:0000313" key="14">
    <source>
        <dbReference type="EMBL" id="RXW23024.1"/>
    </source>
</evidence>
<feature type="signal peptide" evidence="11">
    <location>
        <begin position="1"/>
        <end position="22"/>
    </location>
</feature>
<feature type="chain" id="PRO_5020339560" description="alpha-amylase" evidence="11">
    <location>
        <begin position="23"/>
        <end position="416"/>
    </location>
</feature>
<dbReference type="OrthoDB" id="550577at2759"/>
<dbReference type="AlphaFoldDB" id="A0A4Q2DV46"/>
<dbReference type="GO" id="GO:0004556">
    <property type="term" value="F:alpha-amylase activity"/>
    <property type="evidence" value="ECO:0007669"/>
    <property type="project" value="UniProtKB-EC"/>
</dbReference>
<evidence type="ECO:0000256" key="4">
    <source>
        <dbReference type="ARBA" id="ARBA00012595"/>
    </source>
</evidence>
<accession>A0A4Q2DV46</accession>
<keyword evidence="5" id="KW-0479">Metal-binding</keyword>
<dbReference type="PRINTS" id="PR00110">
    <property type="entry name" value="ALPHAAMYLASE"/>
</dbReference>
<keyword evidence="9" id="KW-0326">Glycosidase</keyword>
<dbReference type="InterPro" id="IPR006046">
    <property type="entry name" value="Alpha_amylase"/>
</dbReference>
<organism evidence="14 15">
    <name type="scientific">Candolleomyces aberdarensis</name>
    <dbReference type="NCBI Taxonomy" id="2316362"/>
    <lineage>
        <taxon>Eukaryota</taxon>
        <taxon>Fungi</taxon>
        <taxon>Dikarya</taxon>
        <taxon>Basidiomycota</taxon>
        <taxon>Agaricomycotina</taxon>
        <taxon>Agaricomycetes</taxon>
        <taxon>Agaricomycetidae</taxon>
        <taxon>Agaricales</taxon>
        <taxon>Agaricineae</taxon>
        <taxon>Psathyrellaceae</taxon>
        <taxon>Candolleomyces</taxon>
    </lineage>
</organism>
<keyword evidence="8" id="KW-0119">Carbohydrate metabolism</keyword>
<dbReference type="InterPro" id="IPR006048">
    <property type="entry name" value="A-amylase/branching_C"/>
</dbReference>
<feature type="domain" description="Alpha-amylase C-terminal" evidence="12">
    <location>
        <begin position="332"/>
        <end position="416"/>
    </location>
</feature>
<comment type="caution">
    <text evidence="14">The sequence shown here is derived from an EMBL/GenBank/DDBJ whole genome shotgun (WGS) entry which is preliminary data.</text>
</comment>
<evidence type="ECO:0000256" key="10">
    <source>
        <dbReference type="RuleBase" id="RU003615"/>
    </source>
</evidence>
<evidence type="ECO:0000256" key="11">
    <source>
        <dbReference type="SAM" id="SignalP"/>
    </source>
</evidence>
<reference evidence="14 15" key="1">
    <citation type="submission" date="2019-01" db="EMBL/GenBank/DDBJ databases">
        <title>Draft genome sequence of Psathyrella aberdarensis IHI B618.</title>
        <authorList>
            <person name="Buettner E."/>
            <person name="Kellner H."/>
        </authorList>
    </citation>
    <scope>NUCLEOTIDE SEQUENCE [LARGE SCALE GENOMIC DNA]</scope>
    <source>
        <strain evidence="14 15">IHI B618</strain>
    </source>
</reference>
<dbReference type="GO" id="GO:0005975">
    <property type="term" value="P:carbohydrate metabolic process"/>
    <property type="evidence" value="ECO:0007669"/>
    <property type="project" value="InterPro"/>
</dbReference>
<evidence type="ECO:0000313" key="15">
    <source>
        <dbReference type="Proteomes" id="UP000290288"/>
    </source>
</evidence>
<dbReference type="SMART" id="SM00642">
    <property type="entry name" value="Aamy"/>
    <property type="match status" value="1"/>
</dbReference>
<name>A0A4Q2DV46_9AGAR</name>
<feature type="domain" description="Glycosyl hydrolase family 13 catalytic" evidence="13">
    <location>
        <begin position="40"/>
        <end position="323"/>
    </location>
</feature>
<comment type="similarity">
    <text evidence="3 10">Belongs to the glycosyl hydrolase 13 family.</text>
</comment>
<dbReference type="InterPro" id="IPR017853">
    <property type="entry name" value="GH"/>
</dbReference>
<dbReference type="Proteomes" id="UP000290288">
    <property type="component" value="Unassembled WGS sequence"/>
</dbReference>
<proteinExistence type="inferred from homology"/>
<dbReference type="SMART" id="SM00632">
    <property type="entry name" value="Aamy_C"/>
    <property type="match status" value="1"/>
</dbReference>
<dbReference type="InterPro" id="IPR006047">
    <property type="entry name" value="GH13_cat_dom"/>
</dbReference>
<evidence type="ECO:0000256" key="5">
    <source>
        <dbReference type="ARBA" id="ARBA00022723"/>
    </source>
</evidence>
<evidence type="ECO:0000256" key="3">
    <source>
        <dbReference type="ARBA" id="ARBA00008061"/>
    </source>
</evidence>
<dbReference type="SUPFAM" id="SSF51445">
    <property type="entry name" value="(Trans)glycosidases"/>
    <property type="match status" value="1"/>
</dbReference>
<keyword evidence="7" id="KW-0106">Calcium</keyword>
<evidence type="ECO:0000256" key="8">
    <source>
        <dbReference type="ARBA" id="ARBA00023277"/>
    </source>
</evidence>
<evidence type="ECO:0000256" key="6">
    <source>
        <dbReference type="ARBA" id="ARBA00022801"/>
    </source>
</evidence>
<dbReference type="Pfam" id="PF02806">
    <property type="entry name" value="Alpha-amylase_C"/>
    <property type="match status" value="1"/>
</dbReference>
<dbReference type="Gene3D" id="2.60.40.1180">
    <property type="entry name" value="Golgi alpha-mannosidase II"/>
    <property type="match status" value="1"/>
</dbReference>
<dbReference type="EMBL" id="SDEE01000054">
    <property type="protein sequence ID" value="RXW23024.1"/>
    <property type="molecule type" value="Genomic_DNA"/>
</dbReference>
<dbReference type="InterPro" id="IPR013780">
    <property type="entry name" value="Glyco_hydro_b"/>
</dbReference>
<dbReference type="Gene3D" id="3.20.20.80">
    <property type="entry name" value="Glycosidases"/>
    <property type="match status" value="2"/>
</dbReference>
<evidence type="ECO:0000256" key="9">
    <source>
        <dbReference type="ARBA" id="ARBA00023295"/>
    </source>
</evidence>
<dbReference type="SUPFAM" id="SSF51011">
    <property type="entry name" value="Glycosyl hydrolase domain"/>
    <property type="match status" value="1"/>
</dbReference>
<gene>
    <name evidence="14" type="ORF">EST38_g2834</name>
</gene>
<protein>
    <recommendedName>
        <fullName evidence="4">alpha-amylase</fullName>
        <ecNumber evidence="4">3.2.1.1</ecNumber>
    </recommendedName>
</protein>
<comment type="catalytic activity">
    <reaction evidence="1">
        <text>Endohydrolysis of (1-&gt;4)-alpha-D-glucosidic linkages in polysaccharides containing three or more (1-&gt;4)-alpha-linked D-glucose units.</text>
        <dbReference type="EC" id="3.2.1.1"/>
    </reaction>
</comment>
<evidence type="ECO:0000256" key="1">
    <source>
        <dbReference type="ARBA" id="ARBA00000548"/>
    </source>
</evidence>
<sequence length="416" mass="44421">MASLTLMLAFGASFGSLAGARATPTSPFNLTERAPSTSKKVIVQMFEWSWDSIASECTSFLGPNGYGFVQGVGVIVDTIWNHMAGRESGTGVGGSSFTQYPNDDIVNYQNAQEVQTCELVNLADLATGTDYVRRRLAEYANDLLSLGADGLRLDAVKHIASGDVSNILSRLSRKPYITQEVIYGPGEPITPNEYTGNGDVQEFRWTTTIRDAFLNGDIASLQSLDNRGWVPGNIANIFVANHDTERGGSSLNINSPSNSYILATMFSLAHPYGTPTILSSYSFSDPDAGSPNNGYGTCSTTGGANGWLCQHRYIAISGMVGFYNAAGSNGLTNWYSPNGEPQRIAFGRGNAAFIAINNRNDFWSNTFRTSLPAGTYCDAVSGKRSGSGCTGATVTVNSDGSFTHSVYPRSAVAIHI</sequence>
<dbReference type="EC" id="3.2.1.1" evidence="4"/>
<keyword evidence="15" id="KW-1185">Reference proteome</keyword>
<dbReference type="STRING" id="2316362.A0A4Q2DV46"/>
<evidence type="ECO:0000256" key="2">
    <source>
        <dbReference type="ARBA" id="ARBA00001913"/>
    </source>
</evidence>
<dbReference type="GO" id="GO:0046872">
    <property type="term" value="F:metal ion binding"/>
    <property type="evidence" value="ECO:0007669"/>
    <property type="project" value="UniProtKB-KW"/>
</dbReference>
<evidence type="ECO:0000256" key="7">
    <source>
        <dbReference type="ARBA" id="ARBA00022837"/>
    </source>
</evidence>
<keyword evidence="11" id="KW-0732">Signal</keyword>
<dbReference type="InterPro" id="IPR031319">
    <property type="entry name" value="A-amylase_C"/>
</dbReference>
<evidence type="ECO:0000259" key="13">
    <source>
        <dbReference type="SMART" id="SM00642"/>
    </source>
</evidence>
<keyword evidence="6" id="KW-0378">Hydrolase</keyword>
<dbReference type="PANTHER" id="PTHR43447">
    <property type="entry name" value="ALPHA-AMYLASE"/>
    <property type="match status" value="1"/>
</dbReference>